<accession>A0A392W821</accession>
<evidence type="ECO:0000313" key="2">
    <source>
        <dbReference type="EMBL" id="MCI95913.1"/>
    </source>
</evidence>
<name>A0A392W821_9FABA</name>
<keyword evidence="3" id="KW-1185">Reference proteome</keyword>
<organism evidence="2 3">
    <name type="scientific">Trifolium medium</name>
    <dbReference type="NCBI Taxonomy" id="97028"/>
    <lineage>
        <taxon>Eukaryota</taxon>
        <taxon>Viridiplantae</taxon>
        <taxon>Streptophyta</taxon>
        <taxon>Embryophyta</taxon>
        <taxon>Tracheophyta</taxon>
        <taxon>Spermatophyta</taxon>
        <taxon>Magnoliopsida</taxon>
        <taxon>eudicotyledons</taxon>
        <taxon>Gunneridae</taxon>
        <taxon>Pentapetalae</taxon>
        <taxon>rosids</taxon>
        <taxon>fabids</taxon>
        <taxon>Fabales</taxon>
        <taxon>Fabaceae</taxon>
        <taxon>Papilionoideae</taxon>
        <taxon>50 kb inversion clade</taxon>
        <taxon>NPAAA clade</taxon>
        <taxon>Hologalegina</taxon>
        <taxon>IRL clade</taxon>
        <taxon>Trifolieae</taxon>
        <taxon>Trifolium</taxon>
    </lineage>
</organism>
<feature type="compositionally biased region" description="Basic and acidic residues" evidence="1">
    <location>
        <begin position="12"/>
        <end position="23"/>
    </location>
</feature>
<dbReference type="AlphaFoldDB" id="A0A392W821"/>
<evidence type="ECO:0000313" key="3">
    <source>
        <dbReference type="Proteomes" id="UP000265520"/>
    </source>
</evidence>
<protein>
    <submittedName>
        <fullName evidence="2">Uncharacterized protein</fullName>
    </submittedName>
</protein>
<evidence type="ECO:0000256" key="1">
    <source>
        <dbReference type="SAM" id="MobiDB-lite"/>
    </source>
</evidence>
<dbReference type="Proteomes" id="UP000265520">
    <property type="component" value="Unassembled WGS sequence"/>
</dbReference>
<dbReference type="EMBL" id="LXQA011400112">
    <property type="protein sequence ID" value="MCI95913.1"/>
    <property type="molecule type" value="Genomic_DNA"/>
</dbReference>
<sequence>MHNTSRPAKAGEIWRKKGREKSPSGDVGRNLASISLLV</sequence>
<feature type="non-terminal residue" evidence="2">
    <location>
        <position position="38"/>
    </location>
</feature>
<reference evidence="2 3" key="1">
    <citation type="journal article" date="2018" name="Front. Plant Sci.">
        <title>Red Clover (Trifolium pratense) and Zigzag Clover (T. medium) - A Picture of Genomic Similarities and Differences.</title>
        <authorList>
            <person name="Dluhosova J."/>
            <person name="Istvanek J."/>
            <person name="Nedelnik J."/>
            <person name="Repkova J."/>
        </authorList>
    </citation>
    <scope>NUCLEOTIDE SEQUENCE [LARGE SCALE GENOMIC DNA]</scope>
    <source>
        <strain evidence="3">cv. 10/8</strain>
        <tissue evidence="2">Leaf</tissue>
    </source>
</reference>
<feature type="region of interest" description="Disordered" evidence="1">
    <location>
        <begin position="1"/>
        <end position="29"/>
    </location>
</feature>
<proteinExistence type="predicted"/>
<comment type="caution">
    <text evidence="2">The sequence shown here is derived from an EMBL/GenBank/DDBJ whole genome shotgun (WGS) entry which is preliminary data.</text>
</comment>